<dbReference type="CDD" id="cd00211">
    <property type="entry name" value="PTS_IIA_fru"/>
    <property type="match status" value="1"/>
</dbReference>
<evidence type="ECO:0000313" key="13">
    <source>
        <dbReference type="Proteomes" id="UP001595752"/>
    </source>
</evidence>
<dbReference type="PROSITE" id="PS51094">
    <property type="entry name" value="PTS_EIIA_TYPE_2"/>
    <property type="match status" value="1"/>
</dbReference>
<dbReference type="Pfam" id="PF00359">
    <property type="entry name" value="PTS_EIIA_2"/>
    <property type="match status" value="1"/>
</dbReference>
<accession>A0ABV8B7U6</accession>
<evidence type="ECO:0000256" key="4">
    <source>
        <dbReference type="ARBA" id="ARBA00022553"/>
    </source>
</evidence>
<evidence type="ECO:0000256" key="1">
    <source>
        <dbReference type="ARBA" id="ARBA00004496"/>
    </source>
</evidence>
<dbReference type="InterPro" id="IPR016152">
    <property type="entry name" value="PTrfase/Anion_transptr"/>
</dbReference>
<reference evidence="13" key="1">
    <citation type="journal article" date="2019" name="Int. J. Syst. Evol. Microbiol.">
        <title>The Global Catalogue of Microorganisms (GCM) 10K type strain sequencing project: providing services to taxonomists for standard genome sequencing and annotation.</title>
        <authorList>
            <consortium name="The Broad Institute Genomics Platform"/>
            <consortium name="The Broad Institute Genome Sequencing Center for Infectious Disease"/>
            <person name="Wu L."/>
            <person name="Ma J."/>
        </authorList>
    </citation>
    <scope>NUCLEOTIDE SEQUENCE [LARGE SCALE GENOMIC DNA]</scope>
    <source>
        <strain evidence="13">CCUG 61889</strain>
    </source>
</reference>
<evidence type="ECO:0000256" key="6">
    <source>
        <dbReference type="ARBA" id="ARBA00022683"/>
    </source>
</evidence>
<dbReference type="SUPFAM" id="SSF55804">
    <property type="entry name" value="Phoshotransferase/anion transport protein"/>
    <property type="match status" value="1"/>
</dbReference>
<evidence type="ECO:0000313" key="12">
    <source>
        <dbReference type="EMBL" id="MFC3885970.1"/>
    </source>
</evidence>
<dbReference type="InterPro" id="IPR051351">
    <property type="entry name" value="Ascorbate-PTS_EIIA_comp"/>
</dbReference>
<evidence type="ECO:0000256" key="7">
    <source>
        <dbReference type="ARBA" id="ARBA00022777"/>
    </source>
</evidence>
<keyword evidence="3" id="KW-0963">Cytoplasm</keyword>
<keyword evidence="4" id="KW-0597">Phosphoprotein</keyword>
<keyword evidence="13" id="KW-1185">Reference proteome</keyword>
<sequence>MLKKEPYKPLLNELLTPETIMMKTRVKNWEDGIRTAAFPLLQNRFITEQYVQSMIENVKKFGPYIVIVPKVAIPHARPDNGVLQISMSLLHLEEPVYFSEEEEHAVHLIFVLAAIDDETHLKALSQLSDLLMEEENINKILQTKNKQEILVLIDQYSSS</sequence>
<organism evidence="12 13">
    <name type="scientific">Bacillus songklensis</name>
    <dbReference type="NCBI Taxonomy" id="1069116"/>
    <lineage>
        <taxon>Bacteria</taxon>
        <taxon>Bacillati</taxon>
        <taxon>Bacillota</taxon>
        <taxon>Bacilli</taxon>
        <taxon>Bacillales</taxon>
        <taxon>Bacillaceae</taxon>
        <taxon>Bacillus</taxon>
    </lineage>
</organism>
<evidence type="ECO:0000256" key="5">
    <source>
        <dbReference type="ARBA" id="ARBA00022679"/>
    </source>
</evidence>
<keyword evidence="12" id="KW-0762">Sugar transport</keyword>
<dbReference type="PANTHER" id="PTHR36203:SF1">
    <property type="entry name" value="ASCORBATE-SPECIFIC PTS SYSTEM EIIA COMPONENT"/>
    <property type="match status" value="1"/>
</dbReference>
<dbReference type="InterPro" id="IPR002178">
    <property type="entry name" value="PTS_EIIA_type-2_dom"/>
</dbReference>
<comment type="caution">
    <text evidence="12">The sequence shown here is derived from an EMBL/GenBank/DDBJ whole genome shotgun (WGS) entry which is preliminary data.</text>
</comment>
<evidence type="ECO:0000256" key="8">
    <source>
        <dbReference type="ARBA" id="ARBA00037387"/>
    </source>
</evidence>
<gene>
    <name evidence="12" type="ORF">ACFOU2_21830</name>
</gene>
<keyword evidence="2" id="KW-0813">Transport</keyword>
<name>A0ABV8B7U6_9BACI</name>
<comment type="subcellular location">
    <subcellularLocation>
        <location evidence="1">Cytoplasm</location>
    </subcellularLocation>
</comment>
<evidence type="ECO:0000256" key="9">
    <source>
        <dbReference type="ARBA" id="ARBA00041175"/>
    </source>
</evidence>
<dbReference type="EMBL" id="JBHRZT010000072">
    <property type="protein sequence ID" value="MFC3885970.1"/>
    <property type="molecule type" value="Genomic_DNA"/>
</dbReference>
<evidence type="ECO:0000256" key="10">
    <source>
        <dbReference type="ARBA" id="ARBA00042072"/>
    </source>
</evidence>
<evidence type="ECO:0000256" key="3">
    <source>
        <dbReference type="ARBA" id="ARBA00022490"/>
    </source>
</evidence>
<dbReference type="Gene3D" id="3.40.930.10">
    <property type="entry name" value="Mannitol-specific EII, Chain A"/>
    <property type="match status" value="1"/>
</dbReference>
<evidence type="ECO:0000256" key="2">
    <source>
        <dbReference type="ARBA" id="ARBA00022448"/>
    </source>
</evidence>
<evidence type="ECO:0000259" key="11">
    <source>
        <dbReference type="PROSITE" id="PS51094"/>
    </source>
</evidence>
<proteinExistence type="predicted"/>
<dbReference type="Proteomes" id="UP001595752">
    <property type="component" value="Unassembled WGS sequence"/>
</dbReference>
<feature type="domain" description="PTS EIIA type-2" evidence="11">
    <location>
        <begin position="13"/>
        <end position="156"/>
    </location>
</feature>
<comment type="function">
    <text evidence="8">The phosphoenolpyruvate-dependent sugar phosphotransferase system (sugar PTS), a major carbohydrate active transport system, catalyzes the phosphorylation of incoming sugar substrates concomitantly with their translocation across the cell membrane. The enzyme II UlaABC PTS system is involved in ascorbate transport.</text>
</comment>
<keyword evidence="7" id="KW-0418">Kinase</keyword>
<protein>
    <recommendedName>
        <fullName evidence="9">Ascorbate-specific PTS system EIIA component</fullName>
    </recommendedName>
    <alternativeName>
        <fullName evidence="10">Ascorbate-specific phosphotransferase enzyme IIA component</fullName>
    </alternativeName>
</protein>
<dbReference type="PANTHER" id="PTHR36203">
    <property type="entry name" value="ASCORBATE-SPECIFIC PTS SYSTEM EIIA COMPONENT"/>
    <property type="match status" value="1"/>
</dbReference>
<keyword evidence="5" id="KW-0808">Transferase</keyword>
<keyword evidence="6" id="KW-0598">Phosphotransferase system</keyword>